<dbReference type="Gene3D" id="3.40.50.300">
    <property type="entry name" value="P-loop containing nucleotide triphosphate hydrolases"/>
    <property type="match status" value="1"/>
</dbReference>
<protein>
    <submittedName>
        <fullName evidence="1">Predicted nucleotide kinase, CMP/AMP kinase</fullName>
    </submittedName>
</protein>
<dbReference type="HOGENOM" id="CLU_1056286_0_0_0"/>
<dbReference type="STRING" id="1499966.U14_00689"/>
<evidence type="ECO:0000313" key="1">
    <source>
        <dbReference type="EMBL" id="GAK49467.1"/>
    </source>
</evidence>
<name>A0A0S6VQK9_9BACT</name>
<keyword evidence="2" id="KW-1185">Reference proteome</keyword>
<proteinExistence type="predicted"/>
<sequence length="263" mass="29888">MAKSLEFLGIPGAGKTRVLNYTLAALREHDRRAELSEEAAYRALGASRSSRLLTVCTRLFPYRVGRHLLARFPRTADDAAYLAFQRFLQAHPLLSRIVLECHYAKPPDRFDFLSLFWFFDLFSTYQLVSEMAETHDDFVLFDEGFSQRVVTLFAYGEHLASSLPLEQAIVAYLEAIPCPDAIFALTAPVESVIARMEQRGFPQRMRTMTLQERERSLRQAEICVNLAKDALHQQGAMLFEIENSGTEADLRVQVAHAIEAWLA</sequence>
<dbReference type="EMBL" id="DF820455">
    <property type="protein sequence ID" value="GAK49467.1"/>
    <property type="molecule type" value="Genomic_DNA"/>
</dbReference>
<organism evidence="1 2">
    <name type="scientific">Candidatus Moduliflexus flocculans</name>
    <dbReference type="NCBI Taxonomy" id="1499966"/>
    <lineage>
        <taxon>Bacteria</taxon>
        <taxon>Candidatus Moduliflexota</taxon>
        <taxon>Candidatus Moduliflexia</taxon>
        <taxon>Candidatus Moduliflexales</taxon>
        <taxon>Candidatus Moduliflexaceae</taxon>
    </lineage>
</organism>
<dbReference type="GO" id="GO:0016301">
    <property type="term" value="F:kinase activity"/>
    <property type="evidence" value="ECO:0007669"/>
    <property type="project" value="UniProtKB-KW"/>
</dbReference>
<dbReference type="InterPro" id="IPR027417">
    <property type="entry name" value="P-loop_NTPase"/>
</dbReference>
<dbReference type="Proteomes" id="UP000030700">
    <property type="component" value="Unassembled WGS sequence"/>
</dbReference>
<accession>A0A0S6VQK9</accession>
<dbReference type="SUPFAM" id="SSF52540">
    <property type="entry name" value="P-loop containing nucleoside triphosphate hydrolases"/>
    <property type="match status" value="1"/>
</dbReference>
<evidence type="ECO:0000313" key="2">
    <source>
        <dbReference type="Proteomes" id="UP000030700"/>
    </source>
</evidence>
<keyword evidence="1" id="KW-0418">Kinase</keyword>
<reference evidence="1 2" key="1">
    <citation type="journal article" date="2015" name="PeerJ">
        <title>First genomic representation of candidate bacterial phylum KSB3 points to enhanced environmental sensing as a trigger of wastewater bulking.</title>
        <authorList>
            <person name="Sekiguchi Y."/>
            <person name="Ohashi A."/>
            <person name="Parks D.H."/>
            <person name="Yamauchi T."/>
            <person name="Tyson G.W."/>
            <person name="Hugenholtz P."/>
        </authorList>
    </citation>
    <scope>NUCLEOTIDE SEQUENCE [LARGE SCALE GENOMIC DNA]</scope>
</reference>
<keyword evidence="1" id="KW-0808">Transferase</keyword>
<gene>
    <name evidence="1" type="ORF">U14_00689</name>
</gene>
<dbReference type="AlphaFoldDB" id="A0A0S6VQK9"/>